<proteinExistence type="predicted"/>
<gene>
    <name evidence="5" type="ORF">OU419_14595</name>
</gene>
<keyword evidence="6" id="KW-1185">Reference proteome</keyword>
<dbReference type="RefSeq" id="WP_254476446.1">
    <property type="nucleotide sequence ID" value="NZ_CP113432.1"/>
</dbReference>
<reference evidence="5" key="1">
    <citation type="submission" date="2022-11" db="EMBL/GenBank/DDBJ databases">
        <title>Pseudomonas triclosanedens sp. nov., a triclosan degrader isolated from activated sludge.</title>
        <authorList>
            <person name="Yin Y."/>
            <person name="Lu Z."/>
        </authorList>
    </citation>
    <scope>NUCLEOTIDE SEQUENCE</scope>
    <source>
        <strain evidence="5">ZM23</strain>
    </source>
</reference>
<evidence type="ECO:0000313" key="5">
    <source>
        <dbReference type="EMBL" id="WAI47010.1"/>
    </source>
</evidence>
<dbReference type="InterPro" id="IPR037873">
    <property type="entry name" value="BamE-like"/>
</dbReference>
<feature type="domain" description="Outer membrane protein assembly factor BamE" evidence="4">
    <location>
        <begin position="54"/>
        <end position="120"/>
    </location>
</feature>
<dbReference type="Gene3D" id="3.30.1450.10">
    <property type="match status" value="1"/>
</dbReference>
<sequence>MSNLNFYRVIYLAITAAALSTLVACTSTLSEVDENGLTQAPVFPAMESAARPDGSYVNMENLAKVSTGMSKAQIRELIGPPHFAEGMFRVREWDYILKFREPNKTCQYKVLFDRNMVARSFYFSPGNCLKPALS</sequence>
<name>A0ABY6ZSI5_9PSED</name>
<dbReference type="Pfam" id="PF04355">
    <property type="entry name" value="BamE"/>
    <property type="match status" value="1"/>
</dbReference>
<evidence type="ECO:0000256" key="2">
    <source>
        <dbReference type="ARBA" id="ARBA00023136"/>
    </source>
</evidence>
<keyword evidence="2" id="KW-0472">Membrane</keyword>
<evidence type="ECO:0000256" key="3">
    <source>
        <dbReference type="SAM" id="SignalP"/>
    </source>
</evidence>
<dbReference type="Proteomes" id="UP001163624">
    <property type="component" value="Chromosome"/>
</dbReference>
<organism evidence="5 6">
    <name type="scientific">Pseudomonas triclosanedens</name>
    <dbReference type="NCBI Taxonomy" id="2961893"/>
    <lineage>
        <taxon>Bacteria</taxon>
        <taxon>Pseudomonadati</taxon>
        <taxon>Pseudomonadota</taxon>
        <taxon>Gammaproteobacteria</taxon>
        <taxon>Pseudomonadales</taxon>
        <taxon>Pseudomonadaceae</taxon>
        <taxon>Pseudomonas</taxon>
    </lineage>
</organism>
<feature type="signal peptide" evidence="3">
    <location>
        <begin position="1"/>
        <end position="26"/>
    </location>
</feature>
<evidence type="ECO:0000256" key="1">
    <source>
        <dbReference type="ARBA" id="ARBA00022729"/>
    </source>
</evidence>
<evidence type="ECO:0000259" key="4">
    <source>
        <dbReference type="Pfam" id="PF04355"/>
    </source>
</evidence>
<protein>
    <submittedName>
        <fullName evidence="5">Outer membrane protein assembly factor BamE</fullName>
    </submittedName>
</protein>
<evidence type="ECO:0000313" key="6">
    <source>
        <dbReference type="Proteomes" id="UP001163624"/>
    </source>
</evidence>
<accession>A0ABY6ZSI5</accession>
<feature type="chain" id="PRO_5047430354" evidence="3">
    <location>
        <begin position="27"/>
        <end position="134"/>
    </location>
</feature>
<dbReference type="InterPro" id="IPR007450">
    <property type="entry name" value="BamE_dom"/>
</dbReference>
<dbReference type="EMBL" id="CP113432">
    <property type="protein sequence ID" value="WAI47010.1"/>
    <property type="molecule type" value="Genomic_DNA"/>
</dbReference>
<keyword evidence="1 3" id="KW-0732">Signal</keyword>